<dbReference type="AlphaFoldDB" id="A0A2T3ZYM7"/>
<reference evidence="1 2" key="1">
    <citation type="submission" date="2016-07" db="EMBL/GenBank/DDBJ databases">
        <title>Multiple horizontal gene transfer events from other fungi enriched the ability of initially mycotrophic Trichoderma (Ascomycota) to feed on dead plant biomass.</title>
        <authorList>
            <consortium name="DOE Joint Genome Institute"/>
            <person name="Aerts A."/>
            <person name="Atanasova L."/>
            <person name="Chenthamara K."/>
            <person name="Zhang J."/>
            <person name="Grujic M."/>
            <person name="Henrissat B."/>
            <person name="Kuo A."/>
            <person name="Salamov A."/>
            <person name="Lipzen A."/>
            <person name="Labutti K."/>
            <person name="Barry K."/>
            <person name="Miao Y."/>
            <person name="Rahimi M.J."/>
            <person name="Shen Q."/>
            <person name="Grigoriev I.V."/>
            <person name="Kubicek C.P."/>
            <person name="Druzhinina I.S."/>
        </authorList>
    </citation>
    <scope>NUCLEOTIDE SEQUENCE [LARGE SCALE GENOMIC DNA]</scope>
    <source>
        <strain evidence="1 2">CBS 226.95</strain>
    </source>
</reference>
<accession>A0A2T3ZYM7</accession>
<dbReference type="GeneID" id="36622500"/>
<keyword evidence="2" id="KW-1185">Reference proteome</keyword>
<sequence>MGMALKETDVTGLAEPPFSIGSSYPQLLALNQLPTHHAVEALQVQRSMDNEACTVQVHTRLENTDECTKGVSLCGRFDSRPVVFDLAARETQLTTNGKRHSLGHVRSISRRGSNLISFVYATPFGSPEDHDAPSSPAMMSWGESRCHGVAGSRVSRCVFLVDSPTSY</sequence>
<dbReference type="Proteomes" id="UP000241690">
    <property type="component" value="Unassembled WGS sequence"/>
</dbReference>
<gene>
    <name evidence="1" type="ORF">M431DRAFT_268996</name>
</gene>
<evidence type="ECO:0000313" key="2">
    <source>
        <dbReference type="Proteomes" id="UP000241690"/>
    </source>
</evidence>
<proteinExistence type="predicted"/>
<dbReference type="EMBL" id="KZ679690">
    <property type="protein sequence ID" value="PTB49917.1"/>
    <property type="molecule type" value="Genomic_DNA"/>
</dbReference>
<evidence type="ECO:0000313" key="1">
    <source>
        <dbReference type="EMBL" id="PTB49917.1"/>
    </source>
</evidence>
<dbReference type="RefSeq" id="XP_024769594.1">
    <property type="nucleotide sequence ID" value="XM_024913936.1"/>
</dbReference>
<protein>
    <submittedName>
        <fullName evidence="1">Uncharacterized protein</fullName>
    </submittedName>
</protein>
<organism evidence="1 2">
    <name type="scientific">Trichoderma harzianum CBS 226.95</name>
    <dbReference type="NCBI Taxonomy" id="983964"/>
    <lineage>
        <taxon>Eukaryota</taxon>
        <taxon>Fungi</taxon>
        <taxon>Dikarya</taxon>
        <taxon>Ascomycota</taxon>
        <taxon>Pezizomycotina</taxon>
        <taxon>Sordariomycetes</taxon>
        <taxon>Hypocreomycetidae</taxon>
        <taxon>Hypocreales</taxon>
        <taxon>Hypocreaceae</taxon>
        <taxon>Trichoderma</taxon>
    </lineage>
</organism>
<name>A0A2T3ZYM7_TRIHA</name>